<comment type="similarity">
    <text evidence="2 15">Belongs to the CorA metal ion transporter (MIT) (TC 1.A.35) family.</text>
</comment>
<dbReference type="GO" id="GO:0015095">
    <property type="term" value="F:magnesium ion transmembrane transporter activity"/>
    <property type="evidence" value="ECO:0007669"/>
    <property type="project" value="TreeGrafter"/>
</dbReference>
<dbReference type="AlphaFoldDB" id="A0A671KRH9"/>
<dbReference type="Gene3D" id="2.40.128.330">
    <property type="match status" value="1"/>
</dbReference>
<accession>A0A671KRH9</accession>
<comment type="subcellular location">
    <subcellularLocation>
        <location evidence="1 15">Mitochondrion inner membrane</location>
        <topology evidence="1 15">Multi-pass membrane protein</topology>
    </subcellularLocation>
</comment>
<keyword evidence="5" id="KW-0812">Transmembrane</keyword>
<keyword evidence="4 15" id="KW-0813">Transport</keyword>
<evidence type="ECO:0000256" key="3">
    <source>
        <dbReference type="ARBA" id="ARBA00011255"/>
    </source>
</evidence>
<organism evidence="17 18">
    <name type="scientific">Sinocyclocheilus anshuiensis</name>
    <dbReference type="NCBI Taxonomy" id="1608454"/>
    <lineage>
        <taxon>Eukaryota</taxon>
        <taxon>Metazoa</taxon>
        <taxon>Chordata</taxon>
        <taxon>Craniata</taxon>
        <taxon>Vertebrata</taxon>
        <taxon>Euteleostomi</taxon>
        <taxon>Actinopterygii</taxon>
        <taxon>Neopterygii</taxon>
        <taxon>Teleostei</taxon>
        <taxon>Ostariophysi</taxon>
        <taxon>Cypriniformes</taxon>
        <taxon>Cyprinidae</taxon>
        <taxon>Cyprininae</taxon>
        <taxon>Sinocyclocheilus</taxon>
    </lineage>
</organism>
<evidence type="ECO:0000256" key="16">
    <source>
        <dbReference type="SAM" id="Coils"/>
    </source>
</evidence>
<keyword evidence="12" id="KW-0496">Mitochondrion</keyword>
<evidence type="ECO:0000256" key="8">
    <source>
        <dbReference type="ARBA" id="ARBA00022842"/>
    </source>
</evidence>
<keyword evidence="9" id="KW-0809">Transit peptide</keyword>
<evidence type="ECO:0000256" key="5">
    <source>
        <dbReference type="ARBA" id="ARBA00022692"/>
    </source>
</evidence>
<dbReference type="Gene3D" id="1.20.58.340">
    <property type="entry name" value="Magnesium transport protein CorA, transmembrane region"/>
    <property type="match status" value="1"/>
</dbReference>
<dbReference type="FunFam" id="1.20.58.340:FF:000007">
    <property type="entry name" value="Magnesium transporter MRS2 homolog, mitochondrial"/>
    <property type="match status" value="1"/>
</dbReference>
<evidence type="ECO:0000256" key="11">
    <source>
        <dbReference type="ARBA" id="ARBA00023065"/>
    </source>
</evidence>
<evidence type="ECO:0000256" key="2">
    <source>
        <dbReference type="ARBA" id="ARBA00009765"/>
    </source>
</evidence>
<evidence type="ECO:0000256" key="10">
    <source>
        <dbReference type="ARBA" id="ARBA00022989"/>
    </source>
</evidence>
<dbReference type="PANTHER" id="PTHR13890">
    <property type="entry name" value="RNA SPLICING PROTEIN MRS2, MITOCHONDRIAL"/>
    <property type="match status" value="1"/>
</dbReference>
<dbReference type="Pfam" id="PF22099">
    <property type="entry name" value="MRS2-like"/>
    <property type="match status" value="2"/>
</dbReference>
<evidence type="ECO:0000256" key="4">
    <source>
        <dbReference type="ARBA" id="ARBA00022448"/>
    </source>
</evidence>
<reference evidence="17" key="1">
    <citation type="submission" date="2025-08" db="UniProtKB">
        <authorList>
            <consortium name="Ensembl"/>
        </authorList>
    </citation>
    <scope>IDENTIFICATION</scope>
</reference>
<dbReference type="InterPro" id="IPR039204">
    <property type="entry name" value="MRS2-like"/>
</dbReference>
<comment type="function">
    <text evidence="14">Magnesium transporter that mediates the influx of magnesium into the mitochondrial matrix and regulates magnesium metabolism. Also permeable to calcium, sodium and potassium ions. Required for normal expression of the mitochondrial respiratory complex I subunits. May play a role in maintaining the inner mitochondrial membrane potential.</text>
</comment>
<feature type="coiled-coil region" evidence="16">
    <location>
        <begin position="261"/>
        <end position="295"/>
    </location>
</feature>
<dbReference type="CDD" id="cd12823">
    <property type="entry name" value="Mrs2_Mfm1p-like"/>
    <property type="match status" value="1"/>
</dbReference>
<comment type="subunit">
    <text evidence="3">Homopentamer.</text>
</comment>
<evidence type="ECO:0000256" key="6">
    <source>
        <dbReference type="ARBA" id="ARBA00022723"/>
    </source>
</evidence>
<dbReference type="Proteomes" id="UP000472260">
    <property type="component" value="Unassembled WGS sequence"/>
</dbReference>
<keyword evidence="11 15" id="KW-0406">Ion transport</keyword>
<dbReference type="GO" id="GO:0045016">
    <property type="term" value="P:mitochondrial magnesium ion transmembrane transport"/>
    <property type="evidence" value="ECO:0007669"/>
    <property type="project" value="TreeGrafter"/>
</dbReference>
<keyword evidence="7 15" id="KW-0999">Mitochondrion inner membrane</keyword>
<proteinExistence type="inferred from homology"/>
<evidence type="ECO:0000256" key="7">
    <source>
        <dbReference type="ARBA" id="ARBA00022792"/>
    </source>
</evidence>
<dbReference type="GO" id="GO:0005743">
    <property type="term" value="C:mitochondrial inner membrane"/>
    <property type="evidence" value="ECO:0007669"/>
    <property type="project" value="UniProtKB-SubCell"/>
</dbReference>
<dbReference type="PANTHER" id="PTHR13890:SF0">
    <property type="entry name" value="MAGNESIUM TRANSPORTER MRS2 HOMOLOG, MITOCHONDRIAL"/>
    <property type="match status" value="1"/>
</dbReference>
<evidence type="ECO:0000256" key="9">
    <source>
        <dbReference type="ARBA" id="ARBA00022946"/>
    </source>
</evidence>
<keyword evidence="18" id="KW-1185">Reference proteome</keyword>
<keyword evidence="16" id="KW-0175">Coiled coil</keyword>
<dbReference type="Ensembl" id="ENSSANT00000008769.1">
    <property type="protein sequence ID" value="ENSSANP00000008165.1"/>
    <property type="gene ID" value="ENSSANG00000004659.1"/>
</dbReference>
<dbReference type="GO" id="GO:0046872">
    <property type="term" value="F:metal ion binding"/>
    <property type="evidence" value="ECO:0007669"/>
    <property type="project" value="UniProtKB-KW"/>
</dbReference>
<keyword evidence="6" id="KW-0479">Metal-binding</keyword>
<evidence type="ECO:0000256" key="13">
    <source>
        <dbReference type="ARBA" id="ARBA00023136"/>
    </source>
</evidence>
<protein>
    <recommendedName>
        <fullName evidence="15">Magnesium transporter</fullName>
    </recommendedName>
</protein>
<evidence type="ECO:0000256" key="15">
    <source>
        <dbReference type="RuleBase" id="RU366042"/>
    </source>
</evidence>
<keyword evidence="10" id="KW-1133">Transmembrane helix</keyword>
<evidence type="ECO:0000313" key="18">
    <source>
        <dbReference type="Proteomes" id="UP000472260"/>
    </source>
</evidence>
<evidence type="ECO:0000256" key="12">
    <source>
        <dbReference type="ARBA" id="ARBA00023128"/>
    </source>
</evidence>
<evidence type="ECO:0000256" key="1">
    <source>
        <dbReference type="ARBA" id="ARBA00004448"/>
    </source>
</evidence>
<name>A0A671KRH9_9TELE</name>
<sequence length="376" mass="43211">MEPCLRFVCRESLRKVSMKCWTWRTVECSRSPFRRPLTSTCGRTHFSTPLPRAQGHCTDVSQAALSSVAPVFVVMKFEPDGNVTSFEKKKTELYQELGLQARDLRFQHLTSITARNNAIIIRMESLKAMVTPQCLLVLDFRGLGLEKWLVLELGPQLFRALEAILQHRVNVLQMWLHEVQPQVLDCLESLVDSKLLSADRSKLHMLLLNSKSLSELETDIKVFKDSLLKILDEDELIDELCLTKWSDPQVFEESSLGIDHAEEMELLLENYFMQAEELGNKARELKDLIDDSESVIFINLDRYCTGSKHNAFNCTRDPRIFWLVTGFMFLGSGLIWRRLLSFLGQHLEPSSPPPISPVWRKNQIGTLKATDIKTWN</sequence>
<keyword evidence="13" id="KW-0472">Membrane</keyword>
<evidence type="ECO:0000256" key="14">
    <source>
        <dbReference type="ARBA" id="ARBA00093432"/>
    </source>
</evidence>
<keyword evidence="8 15" id="KW-0460">Magnesium</keyword>
<reference evidence="17" key="2">
    <citation type="submission" date="2025-09" db="UniProtKB">
        <authorList>
            <consortium name="Ensembl"/>
        </authorList>
    </citation>
    <scope>IDENTIFICATION</scope>
</reference>
<dbReference type="FunFam" id="2.40.128.330:FF:000003">
    <property type="entry name" value="Magnesium transporter MRS2 homolog, mitochondrial"/>
    <property type="match status" value="1"/>
</dbReference>
<evidence type="ECO:0000313" key="17">
    <source>
        <dbReference type="Ensembl" id="ENSSANP00000008165.1"/>
    </source>
</evidence>